<evidence type="ECO:0000259" key="2">
    <source>
        <dbReference type="PROSITE" id="PS50035"/>
    </source>
</evidence>
<comment type="caution">
    <text evidence="3">The sequence shown here is derived from an EMBL/GenBank/DDBJ whole genome shotgun (WGS) entry which is preliminary data.</text>
</comment>
<proteinExistence type="inferred from homology"/>
<dbReference type="CDD" id="cd09159">
    <property type="entry name" value="PLDc_ybhO_like_2"/>
    <property type="match status" value="1"/>
</dbReference>
<dbReference type="Gene3D" id="3.30.870.10">
    <property type="entry name" value="Endonuclease Chain A"/>
    <property type="match status" value="2"/>
</dbReference>
<protein>
    <recommendedName>
        <fullName evidence="1">Cardiolipin synthase B</fullName>
        <shortName evidence="1">CL synthase</shortName>
        <ecNumber evidence="1">2.7.8.-</ecNumber>
    </recommendedName>
</protein>
<name>A0ABU1I875_9BURK</name>
<comment type="catalytic activity">
    <reaction evidence="1">
        <text>2 a 1,2-diacyl-sn-glycero-3-phospho-(1'-sn-glycerol) = a cardiolipin + glycerol</text>
        <dbReference type="Rhea" id="RHEA:31451"/>
        <dbReference type="ChEBI" id="CHEBI:17754"/>
        <dbReference type="ChEBI" id="CHEBI:62237"/>
        <dbReference type="ChEBI" id="CHEBI:64716"/>
    </reaction>
</comment>
<feature type="domain" description="PLD phosphodiesterase" evidence="2">
    <location>
        <begin position="319"/>
        <end position="350"/>
    </location>
</feature>
<keyword evidence="1" id="KW-0472">Membrane</keyword>
<dbReference type="PROSITE" id="PS50035">
    <property type="entry name" value="PLD"/>
    <property type="match status" value="2"/>
</dbReference>
<dbReference type="GO" id="GO:0016740">
    <property type="term" value="F:transferase activity"/>
    <property type="evidence" value="ECO:0007669"/>
    <property type="project" value="UniProtKB-KW"/>
</dbReference>
<dbReference type="SUPFAM" id="SSF56024">
    <property type="entry name" value="Phospholipase D/nuclease"/>
    <property type="match status" value="2"/>
</dbReference>
<dbReference type="Pfam" id="PF13091">
    <property type="entry name" value="PLDc_2"/>
    <property type="match status" value="2"/>
</dbReference>
<feature type="active site" evidence="1">
    <location>
        <position position="130"/>
    </location>
</feature>
<keyword evidence="1" id="KW-0444">Lipid biosynthesis</keyword>
<comment type="subcellular location">
    <subcellularLocation>
        <location evidence="1">Cell membrane</location>
        <topology evidence="1">Peripheral membrane protein</topology>
    </subcellularLocation>
</comment>
<comment type="similarity">
    <text evidence="1">Belongs to the phospholipase D family. Cardiolipin synthase subfamily. ClsB sub-subfamily.</text>
</comment>
<feature type="active site" evidence="1">
    <location>
        <position position="135"/>
    </location>
</feature>
<evidence type="ECO:0000313" key="3">
    <source>
        <dbReference type="EMBL" id="MDR6212514.1"/>
    </source>
</evidence>
<keyword evidence="1" id="KW-1003">Cell membrane</keyword>
<comment type="function">
    <text evidence="1">Catalyzes the phosphatidyl group transfer from one phosphatidylglycerol molecule to another to form cardiolipin (CL) (diphosphatidylglycerol) and glycerol.</text>
</comment>
<dbReference type="Proteomes" id="UP001267710">
    <property type="component" value="Unassembled WGS sequence"/>
</dbReference>
<sequence length="419" mass="46482">MRSRTQARAGAAQASSTPVVCEDHRIRLLQGTQELFPALIADMDGALSDIQFETYIFDATGTGAEIAEALIRAARRGVRVHLAVDGFGTGPLPSPWPERFAQAGVQVQVYSPLGPLGLLLPRRWRRLHRKLCVVDGCVLYCGGINVLDDFHDPNHGALEAPRFDFAVRVTGALVAQASDTMEQLWWRMRAVRDVRRRALAHALADLRKASAARLPAQQAAEAAQGMRAALVLRDNVRHRTRIEKAYLRAIGNARHEVIIANAYFMPGGKLRRALVLAARRGVRVRLLLQGRYEYFMQYHAARPVYGALLDAGVEIHEYSPSFLHAKVAVIDADGAHPWATVGSSNLDPLSMLLAREANVVVEDAGFAHELRARLLDAMAHAGSRMDPDRYAGRPWRQRVLDRVAFGLMRMALWVTGQRY</sequence>
<gene>
    <name evidence="1" type="primary">clsB</name>
    <name evidence="3" type="ORF">QE399_000203</name>
</gene>
<dbReference type="InterPro" id="IPR025202">
    <property type="entry name" value="PLD-like_dom"/>
</dbReference>
<accession>A0ABU1I875</accession>
<dbReference type="HAMAP" id="MF_01917">
    <property type="entry name" value="Cardiolipin_synth_ClsB"/>
    <property type="match status" value="1"/>
</dbReference>
<keyword evidence="1" id="KW-0594">Phospholipid biosynthesis</keyword>
<organism evidence="3 4">
    <name type="scientific">Paracidovorax wautersii</name>
    <dbReference type="NCBI Taxonomy" id="1177982"/>
    <lineage>
        <taxon>Bacteria</taxon>
        <taxon>Pseudomonadati</taxon>
        <taxon>Pseudomonadota</taxon>
        <taxon>Betaproteobacteria</taxon>
        <taxon>Burkholderiales</taxon>
        <taxon>Comamonadaceae</taxon>
        <taxon>Paracidovorax</taxon>
    </lineage>
</organism>
<feature type="active site" evidence="1">
    <location>
        <position position="331"/>
    </location>
</feature>
<evidence type="ECO:0000313" key="4">
    <source>
        <dbReference type="Proteomes" id="UP001267710"/>
    </source>
</evidence>
<dbReference type="PANTHER" id="PTHR21248">
    <property type="entry name" value="CARDIOLIPIN SYNTHASE"/>
    <property type="match status" value="1"/>
</dbReference>
<keyword evidence="1" id="KW-1208">Phospholipid metabolism</keyword>
<keyword evidence="1" id="KW-0443">Lipid metabolism</keyword>
<reference evidence="3 4" key="1">
    <citation type="submission" date="2023-08" db="EMBL/GenBank/DDBJ databases">
        <title>Functional and genomic diversity of the sorghum phyllosphere microbiome.</title>
        <authorList>
            <person name="Shade A."/>
        </authorList>
    </citation>
    <scope>NUCLEOTIDE SEQUENCE [LARGE SCALE GENOMIC DNA]</scope>
    <source>
        <strain evidence="3 4">SORGH_AS_0335</strain>
    </source>
</reference>
<dbReference type="InterPro" id="IPR030872">
    <property type="entry name" value="Cardiolipin_synth_ClsB"/>
</dbReference>
<dbReference type="PANTHER" id="PTHR21248:SF22">
    <property type="entry name" value="PHOSPHOLIPASE D"/>
    <property type="match status" value="1"/>
</dbReference>
<dbReference type="InterPro" id="IPR001736">
    <property type="entry name" value="PLipase_D/transphosphatidylase"/>
</dbReference>
<dbReference type="NCBIfam" id="NF008427">
    <property type="entry name" value="PRK11263.1"/>
    <property type="match status" value="1"/>
</dbReference>
<feature type="domain" description="PLD phosphodiesterase" evidence="2">
    <location>
        <begin position="123"/>
        <end position="150"/>
    </location>
</feature>
<feature type="active site" evidence="1">
    <location>
        <position position="128"/>
    </location>
</feature>
<dbReference type="EC" id="2.7.8.-" evidence="1"/>
<dbReference type="EMBL" id="JAVIZX010000001">
    <property type="protein sequence ID" value="MDR6212514.1"/>
    <property type="molecule type" value="Genomic_DNA"/>
</dbReference>
<evidence type="ECO:0000256" key="1">
    <source>
        <dbReference type="HAMAP-Rule" id="MF_01917"/>
    </source>
</evidence>
<feature type="active site" evidence="1">
    <location>
        <position position="326"/>
    </location>
</feature>
<feature type="active site" evidence="1">
    <location>
        <position position="324"/>
    </location>
</feature>
<keyword evidence="4" id="KW-1185">Reference proteome</keyword>
<keyword evidence="1 3" id="KW-0808">Transferase</keyword>